<comment type="caution">
    <text evidence="13">The sequence shown here is derived from an EMBL/GenBank/DDBJ whole genome shotgun (WGS) entry which is preliminary data.</text>
</comment>
<dbReference type="InterPro" id="IPR014100">
    <property type="entry name" value="GTP-bd_Obg/CgtA"/>
</dbReference>
<dbReference type="GO" id="GO:0000287">
    <property type="term" value="F:magnesium ion binding"/>
    <property type="evidence" value="ECO:0007669"/>
    <property type="project" value="InterPro"/>
</dbReference>
<dbReference type="GO" id="GO:0003924">
    <property type="term" value="F:GTPase activity"/>
    <property type="evidence" value="ECO:0007669"/>
    <property type="project" value="UniProtKB-UniRule"/>
</dbReference>
<comment type="cofactor">
    <cofactor evidence="1 9">
        <name>Mg(2+)</name>
        <dbReference type="ChEBI" id="CHEBI:18420"/>
    </cofactor>
</comment>
<dbReference type="InterPro" id="IPR015349">
    <property type="entry name" value="OCT_dom"/>
</dbReference>
<evidence type="ECO:0000256" key="5">
    <source>
        <dbReference type="ARBA" id="ARBA00022741"/>
    </source>
</evidence>
<keyword evidence="6 9" id="KW-0378">Hydrolase</keyword>
<dbReference type="NCBIfam" id="NF008955">
    <property type="entry name" value="PRK12297.1"/>
    <property type="match status" value="1"/>
</dbReference>
<comment type="similarity">
    <text evidence="2 9">Belongs to the TRAFAC class OBG-HflX-like GTPase superfamily. OBG GTPase family.</text>
</comment>
<dbReference type="InterPro" id="IPR036726">
    <property type="entry name" value="GTP1_OBG_dom_sf"/>
</dbReference>
<evidence type="ECO:0000256" key="3">
    <source>
        <dbReference type="ARBA" id="ARBA00022490"/>
    </source>
</evidence>
<dbReference type="NCBIfam" id="NF008954">
    <property type="entry name" value="PRK12296.1"/>
    <property type="match status" value="1"/>
</dbReference>
<dbReference type="InterPro" id="IPR031167">
    <property type="entry name" value="G_OBG"/>
</dbReference>
<comment type="subcellular location">
    <subcellularLocation>
        <location evidence="9">Cytoplasm</location>
    </subcellularLocation>
</comment>
<dbReference type="AlphaFoldDB" id="A0AAW4W4Y8"/>
<protein>
    <recommendedName>
        <fullName evidence="9">GTPase Obg</fullName>
        <ecNumber evidence="9">3.6.5.-</ecNumber>
    </recommendedName>
    <alternativeName>
        <fullName evidence="9">GTP-binding protein Obg</fullName>
    </alternativeName>
</protein>
<dbReference type="SUPFAM" id="SSF52540">
    <property type="entry name" value="P-loop containing nucleoside triphosphate hydrolases"/>
    <property type="match status" value="1"/>
</dbReference>
<organism evidence="13 14">
    <name type="scientific">Agathobaculum butyriciproducens</name>
    <dbReference type="NCBI Taxonomy" id="1628085"/>
    <lineage>
        <taxon>Bacteria</taxon>
        <taxon>Bacillati</taxon>
        <taxon>Bacillota</taxon>
        <taxon>Clostridia</taxon>
        <taxon>Eubacteriales</taxon>
        <taxon>Butyricicoccaceae</taxon>
        <taxon>Agathobaculum</taxon>
    </lineage>
</organism>
<evidence type="ECO:0000256" key="7">
    <source>
        <dbReference type="ARBA" id="ARBA00022842"/>
    </source>
</evidence>
<dbReference type="EMBL" id="JAJEPX010000026">
    <property type="protein sequence ID" value="MCC2177248.1"/>
    <property type="molecule type" value="Genomic_DNA"/>
</dbReference>
<dbReference type="Pfam" id="PF09269">
    <property type="entry name" value="DUF1967"/>
    <property type="match status" value="1"/>
</dbReference>
<dbReference type="PROSITE" id="PS51710">
    <property type="entry name" value="G_OBG"/>
    <property type="match status" value="1"/>
</dbReference>
<evidence type="ECO:0000259" key="12">
    <source>
        <dbReference type="PROSITE" id="PS51883"/>
    </source>
</evidence>
<dbReference type="FunFam" id="2.70.210.12:FF:000001">
    <property type="entry name" value="GTPase Obg"/>
    <property type="match status" value="1"/>
</dbReference>
<dbReference type="NCBIfam" id="NF008956">
    <property type="entry name" value="PRK12299.1"/>
    <property type="match status" value="1"/>
</dbReference>
<keyword evidence="5 9" id="KW-0547">Nucleotide-binding</keyword>
<dbReference type="CDD" id="cd01898">
    <property type="entry name" value="Obg"/>
    <property type="match status" value="1"/>
</dbReference>
<dbReference type="HAMAP" id="MF_01454">
    <property type="entry name" value="GTPase_Obg"/>
    <property type="match status" value="1"/>
</dbReference>
<feature type="binding site" evidence="9">
    <location>
        <begin position="211"/>
        <end position="214"/>
    </location>
    <ligand>
        <name>GTP</name>
        <dbReference type="ChEBI" id="CHEBI:37565"/>
    </ligand>
</feature>
<evidence type="ECO:0000313" key="13">
    <source>
        <dbReference type="EMBL" id="MCC2177248.1"/>
    </source>
</evidence>
<feature type="binding site" evidence="9">
    <location>
        <begin position="311"/>
        <end position="313"/>
    </location>
    <ligand>
        <name>GTP</name>
        <dbReference type="ChEBI" id="CHEBI:37565"/>
    </ligand>
</feature>
<dbReference type="Gene3D" id="3.30.300.350">
    <property type="entry name" value="GTP-binding protein OBG, C-terminal domain"/>
    <property type="match status" value="1"/>
</dbReference>
<evidence type="ECO:0000256" key="9">
    <source>
        <dbReference type="HAMAP-Rule" id="MF_01454"/>
    </source>
</evidence>
<dbReference type="EC" id="3.6.5.-" evidence="9"/>
<feature type="domain" description="Obg" evidence="12">
    <location>
        <begin position="1"/>
        <end position="157"/>
    </location>
</feature>
<feature type="domain" description="OCT" evidence="11">
    <location>
        <begin position="343"/>
        <end position="424"/>
    </location>
</feature>
<dbReference type="Proteomes" id="UP001298753">
    <property type="component" value="Unassembled WGS sequence"/>
</dbReference>
<dbReference type="RefSeq" id="WP_110436007.1">
    <property type="nucleotide sequence ID" value="NZ_DBEZDI010000118.1"/>
</dbReference>
<keyword evidence="14" id="KW-1185">Reference proteome</keyword>
<dbReference type="InterPro" id="IPR006169">
    <property type="entry name" value="GTP1_OBG_dom"/>
</dbReference>
<dbReference type="SUPFAM" id="SSF102741">
    <property type="entry name" value="Obg GTP-binding protein C-terminal domain"/>
    <property type="match status" value="1"/>
</dbReference>
<dbReference type="PRINTS" id="PR00326">
    <property type="entry name" value="GTP1OBG"/>
</dbReference>
<keyword evidence="8 9" id="KW-0342">GTP-binding</keyword>
<dbReference type="PROSITE" id="PS00905">
    <property type="entry name" value="GTP1_OBG"/>
    <property type="match status" value="1"/>
</dbReference>
<dbReference type="GeneID" id="98659325"/>
<dbReference type="InterPro" id="IPR006074">
    <property type="entry name" value="GTP1-OBG_CS"/>
</dbReference>
<dbReference type="Pfam" id="PF01018">
    <property type="entry name" value="GTP1_OBG"/>
    <property type="match status" value="1"/>
</dbReference>
<dbReference type="GO" id="GO:0042254">
    <property type="term" value="P:ribosome biogenesis"/>
    <property type="evidence" value="ECO:0007669"/>
    <property type="project" value="UniProtKB-UniRule"/>
</dbReference>
<dbReference type="InterPro" id="IPR006073">
    <property type="entry name" value="GTP-bd"/>
</dbReference>
<dbReference type="GO" id="GO:0005525">
    <property type="term" value="F:GTP binding"/>
    <property type="evidence" value="ECO:0007669"/>
    <property type="project" value="UniProtKB-UniRule"/>
</dbReference>
<evidence type="ECO:0000256" key="6">
    <source>
        <dbReference type="ARBA" id="ARBA00022801"/>
    </source>
</evidence>
<feature type="domain" description="OBG-type G" evidence="10">
    <location>
        <begin position="158"/>
        <end position="330"/>
    </location>
</feature>
<gene>
    <name evidence="13" type="primary">obgE</name>
    <name evidence="9" type="synonym">obg</name>
    <name evidence="13" type="ORF">LKD22_08955</name>
</gene>
<evidence type="ECO:0000259" key="11">
    <source>
        <dbReference type="PROSITE" id="PS51881"/>
    </source>
</evidence>
<evidence type="ECO:0000256" key="2">
    <source>
        <dbReference type="ARBA" id="ARBA00007699"/>
    </source>
</evidence>
<evidence type="ECO:0000256" key="8">
    <source>
        <dbReference type="ARBA" id="ARBA00023134"/>
    </source>
</evidence>
<dbReference type="InterPro" id="IPR027417">
    <property type="entry name" value="P-loop_NTPase"/>
</dbReference>
<feature type="binding site" evidence="9">
    <location>
        <begin position="189"/>
        <end position="193"/>
    </location>
    <ligand>
        <name>GTP</name>
        <dbReference type="ChEBI" id="CHEBI:37565"/>
    </ligand>
</feature>
<dbReference type="PANTHER" id="PTHR11702">
    <property type="entry name" value="DEVELOPMENTALLY REGULATED GTP-BINDING PROTEIN-RELATED"/>
    <property type="match status" value="1"/>
</dbReference>
<dbReference type="Gene3D" id="2.70.210.12">
    <property type="entry name" value="GTP1/OBG domain"/>
    <property type="match status" value="1"/>
</dbReference>
<dbReference type="SUPFAM" id="SSF82051">
    <property type="entry name" value="Obg GTP-binding protein N-terminal domain"/>
    <property type="match status" value="1"/>
</dbReference>
<evidence type="ECO:0000256" key="1">
    <source>
        <dbReference type="ARBA" id="ARBA00001946"/>
    </source>
</evidence>
<dbReference type="GO" id="GO:0005737">
    <property type="term" value="C:cytoplasm"/>
    <property type="evidence" value="ECO:0007669"/>
    <property type="project" value="UniProtKB-SubCell"/>
</dbReference>
<dbReference type="NCBIfam" id="TIGR03595">
    <property type="entry name" value="Obg_CgtA_exten"/>
    <property type="match status" value="1"/>
</dbReference>
<feature type="binding site" evidence="9">
    <location>
        <position position="171"/>
    </location>
    <ligand>
        <name>Mg(2+)</name>
        <dbReference type="ChEBI" id="CHEBI:18420"/>
    </ligand>
</feature>
<proteinExistence type="inferred from homology"/>
<dbReference type="PANTHER" id="PTHR11702:SF31">
    <property type="entry name" value="MITOCHONDRIAL RIBOSOME-ASSOCIATED GTPASE 2"/>
    <property type="match status" value="1"/>
</dbReference>
<comment type="function">
    <text evidence="9">An essential GTPase which binds GTP, GDP and possibly (p)ppGpp with moderate affinity, with high nucleotide exchange rates and a fairly low GTP hydrolysis rate. Plays a role in control of the cell cycle, stress response, ribosome biogenesis and in those bacteria that undergo differentiation, in morphogenesis control.</text>
</comment>
<feature type="binding site" evidence="9">
    <location>
        <begin position="164"/>
        <end position="171"/>
    </location>
    <ligand>
        <name>GTP</name>
        <dbReference type="ChEBI" id="CHEBI:37565"/>
    </ligand>
</feature>
<keyword evidence="4 9" id="KW-0479">Metal-binding</keyword>
<comment type="subunit">
    <text evidence="9">Monomer.</text>
</comment>
<keyword evidence="3 9" id="KW-0963">Cytoplasm</keyword>
<dbReference type="Gene3D" id="3.40.50.300">
    <property type="entry name" value="P-loop containing nucleotide triphosphate hydrolases"/>
    <property type="match status" value="1"/>
</dbReference>
<dbReference type="NCBIfam" id="TIGR02729">
    <property type="entry name" value="Obg_CgtA"/>
    <property type="match status" value="1"/>
</dbReference>
<evidence type="ECO:0000313" key="14">
    <source>
        <dbReference type="Proteomes" id="UP001298753"/>
    </source>
</evidence>
<dbReference type="PROSITE" id="PS51881">
    <property type="entry name" value="OCT"/>
    <property type="match status" value="1"/>
</dbReference>
<name>A0AAW4W4Y8_9FIRM</name>
<keyword evidence="7 9" id="KW-0460">Magnesium</keyword>
<accession>A0AAW4W4Y8</accession>
<evidence type="ECO:0000259" key="10">
    <source>
        <dbReference type="PROSITE" id="PS51710"/>
    </source>
</evidence>
<dbReference type="InterPro" id="IPR045086">
    <property type="entry name" value="OBG_GTPase"/>
</dbReference>
<feature type="binding site" evidence="9">
    <location>
        <begin position="281"/>
        <end position="284"/>
    </location>
    <ligand>
        <name>GTP</name>
        <dbReference type="ChEBI" id="CHEBI:37565"/>
    </ligand>
</feature>
<feature type="binding site" evidence="9">
    <location>
        <position position="191"/>
    </location>
    <ligand>
        <name>Mg(2+)</name>
        <dbReference type="ChEBI" id="CHEBI:18420"/>
    </ligand>
</feature>
<evidence type="ECO:0000256" key="4">
    <source>
        <dbReference type="ARBA" id="ARBA00022723"/>
    </source>
</evidence>
<dbReference type="PROSITE" id="PS51883">
    <property type="entry name" value="OBG"/>
    <property type="match status" value="1"/>
</dbReference>
<sequence>MFIDIAKIKIVSGKGGDGKVGFHREKYVAAGGPDGGDGGRGGSVIFKVDDNLSTLLDFRYKKKYVAAPGEPGGGKRCKGKDGADLIIRVPRGTIIRDQKTGQVMKDMSDSEPFVAAKGGNGGWGNTHFATPTRQAPRFAKPGLPGVERDIILELKLLADVGLVGFPNVGKSTLLSMVSAARPKIANYHFTTLVPNLGVVSVGEEQNFVMADIPGIIEGASEGAGLGHDFLRHIDRCRLLLHLVDAAGSEGRDPIDDIEKINAELAGYSEFLAARPQIIVANKTDLLGDDREPVEKIRKYAEERGFLFAELSAATNQGVKELMNLTWHELQQLPPVFIYEPEFVEVEEKAATENDWTIERDGDAYVVTGAWVDKIMGSVNIDDYESRQYMDRMLQSAGIYAKLEEMGIEEGAPVVIGEFEFEYVY</sequence>
<dbReference type="InterPro" id="IPR036346">
    <property type="entry name" value="GTP-bd_prot_GTP1/OBG_C_sf"/>
</dbReference>
<dbReference type="Pfam" id="PF01926">
    <property type="entry name" value="MMR_HSR1"/>
    <property type="match status" value="1"/>
</dbReference>
<reference evidence="13 14" key="1">
    <citation type="submission" date="2021-10" db="EMBL/GenBank/DDBJ databases">
        <title>Anaerobic single-cell dispensing facilitates the cultivation of human gut bacteria.</title>
        <authorList>
            <person name="Afrizal A."/>
        </authorList>
    </citation>
    <scope>NUCLEOTIDE SEQUENCE [LARGE SCALE GENOMIC DNA]</scope>
    <source>
        <strain evidence="13 14">CLA-AA-H270</strain>
    </source>
</reference>